<organism evidence="5 6">
    <name type="scientific">Pontibacter silvestris</name>
    <dbReference type="NCBI Taxonomy" id="2305183"/>
    <lineage>
        <taxon>Bacteria</taxon>
        <taxon>Pseudomonadati</taxon>
        <taxon>Bacteroidota</taxon>
        <taxon>Cytophagia</taxon>
        <taxon>Cytophagales</taxon>
        <taxon>Hymenobacteraceae</taxon>
        <taxon>Pontibacter</taxon>
    </lineage>
</organism>
<keyword evidence="2 5" id="KW-0689">Ribosomal protein</keyword>
<protein>
    <submittedName>
        <fullName evidence="5">30S ribosomal protein THX</fullName>
    </submittedName>
</protein>
<evidence type="ECO:0000256" key="4">
    <source>
        <dbReference type="SAM" id="MobiDB-lite"/>
    </source>
</evidence>
<name>A0ABW4WV48_9BACT</name>
<accession>A0ABW4WV48</accession>
<dbReference type="Proteomes" id="UP001597369">
    <property type="component" value="Unassembled WGS sequence"/>
</dbReference>
<proteinExistence type="inferred from homology"/>
<evidence type="ECO:0000256" key="3">
    <source>
        <dbReference type="ARBA" id="ARBA00023274"/>
    </source>
</evidence>
<evidence type="ECO:0000256" key="2">
    <source>
        <dbReference type="ARBA" id="ARBA00022980"/>
    </source>
</evidence>
<sequence>MGKGDRKTKKGKITKGSYGNSRPHKEVNKAAQKAKKEVAQ</sequence>
<keyword evidence="6" id="KW-1185">Reference proteome</keyword>
<keyword evidence="3" id="KW-0687">Ribonucleoprotein</keyword>
<feature type="compositionally biased region" description="Basic residues" evidence="4">
    <location>
        <begin position="1"/>
        <end position="13"/>
    </location>
</feature>
<gene>
    <name evidence="5" type="ORF">ACFSKU_06435</name>
</gene>
<comment type="similarity">
    <text evidence="1">Belongs to the bacterial ribosomal protein bTHX family.</text>
</comment>
<feature type="compositionally biased region" description="Basic and acidic residues" evidence="4">
    <location>
        <begin position="23"/>
        <end position="40"/>
    </location>
</feature>
<dbReference type="EMBL" id="JBHUHV010000019">
    <property type="protein sequence ID" value="MFD2066517.1"/>
    <property type="molecule type" value="Genomic_DNA"/>
</dbReference>
<dbReference type="RefSeq" id="WP_229960321.1">
    <property type="nucleotide sequence ID" value="NZ_JAJJWI010000007.1"/>
</dbReference>
<dbReference type="GO" id="GO:0005840">
    <property type="term" value="C:ribosome"/>
    <property type="evidence" value="ECO:0007669"/>
    <property type="project" value="UniProtKB-KW"/>
</dbReference>
<dbReference type="Pfam" id="PF17070">
    <property type="entry name" value="Thx"/>
    <property type="match status" value="1"/>
</dbReference>
<evidence type="ECO:0000313" key="5">
    <source>
        <dbReference type="EMBL" id="MFD2066517.1"/>
    </source>
</evidence>
<evidence type="ECO:0000313" key="6">
    <source>
        <dbReference type="Proteomes" id="UP001597369"/>
    </source>
</evidence>
<dbReference type="NCBIfam" id="TIGR04560">
    <property type="entry name" value="ribo_THX"/>
    <property type="match status" value="1"/>
</dbReference>
<comment type="caution">
    <text evidence="5">The sequence shown here is derived from an EMBL/GenBank/DDBJ whole genome shotgun (WGS) entry which is preliminary data.</text>
</comment>
<reference evidence="6" key="1">
    <citation type="journal article" date="2019" name="Int. J. Syst. Evol. Microbiol.">
        <title>The Global Catalogue of Microorganisms (GCM) 10K type strain sequencing project: providing services to taxonomists for standard genome sequencing and annotation.</title>
        <authorList>
            <consortium name="The Broad Institute Genomics Platform"/>
            <consortium name="The Broad Institute Genome Sequencing Center for Infectious Disease"/>
            <person name="Wu L."/>
            <person name="Ma J."/>
        </authorList>
    </citation>
    <scope>NUCLEOTIDE SEQUENCE [LARGE SCALE GENOMIC DNA]</scope>
    <source>
        <strain evidence="6">JCM 16545</strain>
    </source>
</reference>
<dbReference type="InterPro" id="IPR030826">
    <property type="entry name" value="Ribosomal_bTHX/bTHXc/bTHXm"/>
</dbReference>
<evidence type="ECO:0000256" key="1">
    <source>
        <dbReference type="ARBA" id="ARBA00010834"/>
    </source>
</evidence>
<feature type="region of interest" description="Disordered" evidence="4">
    <location>
        <begin position="1"/>
        <end position="40"/>
    </location>
</feature>
<dbReference type="InterPro" id="IPR031414">
    <property type="entry name" value="Ribosomal_bTHX"/>
</dbReference>